<dbReference type="GO" id="GO:0016887">
    <property type="term" value="F:ATP hydrolysis activity"/>
    <property type="evidence" value="ECO:0007669"/>
    <property type="project" value="InterPro"/>
</dbReference>
<dbReference type="EC" id="3.6.3.20" evidence="6"/>
<dbReference type="Gene3D" id="3.40.50.300">
    <property type="entry name" value="P-loop containing nucleotide triphosphate hydrolases"/>
    <property type="match status" value="1"/>
</dbReference>
<evidence type="ECO:0000256" key="1">
    <source>
        <dbReference type="ARBA" id="ARBA00005417"/>
    </source>
</evidence>
<accession>A0A1U9YVY6</accession>
<keyword evidence="2" id="KW-0813">Transport</keyword>
<dbReference type="InterPro" id="IPR003593">
    <property type="entry name" value="AAA+_ATPase"/>
</dbReference>
<dbReference type="InterPro" id="IPR003439">
    <property type="entry name" value="ABC_transporter-like_ATP-bd"/>
</dbReference>
<dbReference type="GO" id="GO:0043190">
    <property type="term" value="C:ATP-binding cassette (ABC) transporter complex"/>
    <property type="evidence" value="ECO:0007669"/>
    <property type="project" value="InterPro"/>
</dbReference>
<dbReference type="InterPro" id="IPR017871">
    <property type="entry name" value="ABC_transporter-like_CS"/>
</dbReference>
<evidence type="ECO:0000259" key="5">
    <source>
        <dbReference type="PROSITE" id="PS50893"/>
    </source>
</evidence>
<dbReference type="GO" id="GO:0015697">
    <property type="term" value="P:quaternary ammonium group transport"/>
    <property type="evidence" value="ECO:0007669"/>
    <property type="project" value="UniProtKB-ARBA"/>
</dbReference>
<protein>
    <submittedName>
        <fullName evidence="6">sn-glycerol-3-phosphate import ATP-binding protein UgpC</fullName>
        <ecNumber evidence="6">3.6.3.20</ecNumber>
    </submittedName>
</protein>
<dbReference type="InterPro" id="IPR027417">
    <property type="entry name" value="P-loop_NTPase"/>
</dbReference>
<evidence type="ECO:0000313" key="7">
    <source>
        <dbReference type="Proteomes" id="UP000191135"/>
    </source>
</evidence>
<evidence type="ECO:0000256" key="3">
    <source>
        <dbReference type="ARBA" id="ARBA00022741"/>
    </source>
</evidence>
<dbReference type="InterPro" id="IPR050093">
    <property type="entry name" value="ABC_SmlMolc_Importer"/>
</dbReference>
<sequence>MSELIIEHLAKAYGDTRVVKDINLHVEEGELVALLGPSGCGKSTTLRMIAGFVKPTEGRILLGGEDISRLPPYRRDTGMVFQSYALFPHMSVAANVGFGLEMRKIGRAERDERIRQALSMVRLDHLAERMPRQLSGGQQQRVALARALAINPKMLLLDEPLSNLDAKLRGEVQHEIRNLQQRLGLTTLMVTHDQDEALTMADRLAMMEGGVVRQIGTPQEIYDTPDDVYVAGFIGRCNLIAGRQKAPGLFVSEGGSELPCDPASDAGAREVTFALRPEKITLVPVASAPGPGDDATRQRARITGMAYLGAQTEFELDLAGTALVAVMPTPSRNTPLSALRPGAEVFATWQAQDARLLAERP</sequence>
<dbReference type="eggNOG" id="COG3842">
    <property type="taxonomic scope" value="Bacteria"/>
</dbReference>
<dbReference type="FunFam" id="3.40.50.300:FF:000425">
    <property type="entry name" value="Probable ABC transporter, ATP-binding subunit"/>
    <property type="match status" value="1"/>
</dbReference>
<dbReference type="STRING" id="1122214.Mame_00167"/>
<dbReference type="PROSITE" id="PS00211">
    <property type="entry name" value="ABC_TRANSPORTER_1"/>
    <property type="match status" value="1"/>
</dbReference>
<dbReference type="Proteomes" id="UP000191135">
    <property type="component" value="Chromosome"/>
</dbReference>
<organism evidence="6 7">
    <name type="scientific">Martelella mediterranea DSM 17316</name>
    <dbReference type="NCBI Taxonomy" id="1122214"/>
    <lineage>
        <taxon>Bacteria</taxon>
        <taxon>Pseudomonadati</taxon>
        <taxon>Pseudomonadota</taxon>
        <taxon>Alphaproteobacteria</taxon>
        <taxon>Hyphomicrobiales</taxon>
        <taxon>Aurantimonadaceae</taxon>
        <taxon>Martelella</taxon>
    </lineage>
</organism>
<dbReference type="Pfam" id="PF08402">
    <property type="entry name" value="TOBE_2"/>
    <property type="match status" value="1"/>
</dbReference>
<comment type="similarity">
    <text evidence="1">Belongs to the ABC transporter superfamily.</text>
</comment>
<dbReference type="SUPFAM" id="SSF50331">
    <property type="entry name" value="MOP-like"/>
    <property type="match status" value="1"/>
</dbReference>
<reference evidence="6 7" key="1">
    <citation type="submission" date="2017-03" db="EMBL/GenBank/DDBJ databases">
        <title>Foreign affairs: Plasmid Transfer between Roseobacters and Rhizobia.</title>
        <authorList>
            <person name="Bartling P."/>
            <person name="Bunk B."/>
            <person name="Overmann J."/>
            <person name="Brinkmann H."/>
            <person name="Petersen J."/>
        </authorList>
    </citation>
    <scope>NUCLEOTIDE SEQUENCE [LARGE SCALE GENOMIC DNA]</scope>
    <source>
        <strain evidence="6 7">MACL11</strain>
    </source>
</reference>
<evidence type="ECO:0000256" key="2">
    <source>
        <dbReference type="ARBA" id="ARBA00022448"/>
    </source>
</evidence>
<dbReference type="PANTHER" id="PTHR42781">
    <property type="entry name" value="SPERMIDINE/PUTRESCINE IMPORT ATP-BINDING PROTEIN POTA"/>
    <property type="match status" value="1"/>
</dbReference>
<keyword evidence="7" id="KW-1185">Reference proteome</keyword>
<dbReference type="EMBL" id="CP020330">
    <property type="protein sequence ID" value="AQZ49550.1"/>
    <property type="molecule type" value="Genomic_DNA"/>
</dbReference>
<dbReference type="AlphaFoldDB" id="A0A1U9YVY6"/>
<dbReference type="PROSITE" id="PS50893">
    <property type="entry name" value="ABC_TRANSPORTER_2"/>
    <property type="match status" value="1"/>
</dbReference>
<dbReference type="OrthoDB" id="9802264at2"/>
<dbReference type="SUPFAM" id="SSF52540">
    <property type="entry name" value="P-loop containing nucleoside triphosphate hydrolases"/>
    <property type="match status" value="1"/>
</dbReference>
<keyword evidence="3" id="KW-0547">Nucleotide-binding</keyword>
<dbReference type="KEGG" id="mmed:Mame_00167"/>
<evidence type="ECO:0000313" key="6">
    <source>
        <dbReference type="EMBL" id="AQZ49550.1"/>
    </source>
</evidence>
<gene>
    <name evidence="6" type="primary">ugpC_1</name>
    <name evidence="6" type="ORF">Mame_00167</name>
</gene>
<dbReference type="Pfam" id="PF00005">
    <property type="entry name" value="ABC_tran"/>
    <property type="match status" value="1"/>
</dbReference>
<dbReference type="InterPro" id="IPR008995">
    <property type="entry name" value="Mo/tungstate-bd_C_term_dom"/>
</dbReference>
<feature type="domain" description="ABC transporter" evidence="5">
    <location>
        <begin position="4"/>
        <end position="234"/>
    </location>
</feature>
<dbReference type="PANTHER" id="PTHR42781:SF4">
    <property type="entry name" value="SPERMIDINE_PUTRESCINE IMPORT ATP-BINDING PROTEIN POTA"/>
    <property type="match status" value="1"/>
</dbReference>
<name>A0A1U9YVY6_9HYPH</name>
<dbReference type="GO" id="GO:0005524">
    <property type="term" value="F:ATP binding"/>
    <property type="evidence" value="ECO:0007669"/>
    <property type="project" value="UniProtKB-KW"/>
</dbReference>
<dbReference type="Gene3D" id="2.40.50.100">
    <property type="match status" value="1"/>
</dbReference>
<keyword evidence="4 6" id="KW-0067">ATP-binding</keyword>
<proteinExistence type="inferred from homology"/>
<evidence type="ECO:0000256" key="4">
    <source>
        <dbReference type="ARBA" id="ARBA00022840"/>
    </source>
</evidence>
<dbReference type="InterPro" id="IPR013611">
    <property type="entry name" value="Transp-assoc_OB_typ2"/>
</dbReference>
<keyword evidence="6" id="KW-0378">Hydrolase</keyword>
<dbReference type="SMART" id="SM00382">
    <property type="entry name" value="AAA"/>
    <property type="match status" value="1"/>
</dbReference>
<dbReference type="GO" id="GO:0022857">
    <property type="term" value="F:transmembrane transporter activity"/>
    <property type="evidence" value="ECO:0007669"/>
    <property type="project" value="InterPro"/>
</dbReference>
<dbReference type="RefSeq" id="WP_018063399.1">
    <property type="nucleotide sequence ID" value="NZ_AQWH01000003.1"/>
</dbReference>